<dbReference type="SUPFAM" id="SSF51735">
    <property type="entry name" value="NAD(P)-binding Rossmann-fold domains"/>
    <property type="match status" value="1"/>
</dbReference>
<dbReference type="RefSeq" id="WP_262683026.1">
    <property type="nucleotide sequence ID" value="NZ_JAOQIO010000007.1"/>
</dbReference>
<dbReference type="Proteomes" id="UP001652445">
    <property type="component" value="Unassembled WGS sequence"/>
</dbReference>
<accession>A0ABT2UA14</accession>
<dbReference type="PANTHER" id="PTHR43245:SF55">
    <property type="entry name" value="NAD(P)-BINDING DOMAIN-CONTAINING PROTEIN"/>
    <property type="match status" value="1"/>
</dbReference>
<dbReference type="EMBL" id="JAOQIO010000007">
    <property type="protein sequence ID" value="MCU6791483.1"/>
    <property type="molecule type" value="Genomic_DNA"/>
</dbReference>
<evidence type="ECO:0000313" key="2">
    <source>
        <dbReference type="EMBL" id="MCU6791483.1"/>
    </source>
</evidence>
<dbReference type="PANTHER" id="PTHR43245">
    <property type="entry name" value="BIFUNCTIONAL POLYMYXIN RESISTANCE PROTEIN ARNA"/>
    <property type="match status" value="1"/>
</dbReference>
<proteinExistence type="predicted"/>
<dbReference type="Gene3D" id="3.40.50.720">
    <property type="entry name" value="NAD(P)-binding Rossmann-like Domain"/>
    <property type="match status" value="1"/>
</dbReference>
<evidence type="ECO:0000259" key="1">
    <source>
        <dbReference type="Pfam" id="PF01370"/>
    </source>
</evidence>
<gene>
    <name evidence="2" type="ORF">OB236_04985</name>
</gene>
<keyword evidence="3" id="KW-1185">Reference proteome</keyword>
<organism evidence="2 3">
    <name type="scientific">Paenibacillus baimaensis</name>
    <dbReference type="NCBI Taxonomy" id="2982185"/>
    <lineage>
        <taxon>Bacteria</taxon>
        <taxon>Bacillati</taxon>
        <taxon>Bacillota</taxon>
        <taxon>Bacilli</taxon>
        <taxon>Bacillales</taxon>
        <taxon>Paenibacillaceae</taxon>
        <taxon>Paenibacillus</taxon>
    </lineage>
</organism>
<dbReference type="InterPro" id="IPR001509">
    <property type="entry name" value="Epimerase_deHydtase"/>
</dbReference>
<dbReference type="InterPro" id="IPR036291">
    <property type="entry name" value="NAD(P)-bd_dom_sf"/>
</dbReference>
<comment type="caution">
    <text evidence="2">The sequence shown here is derived from an EMBL/GenBank/DDBJ whole genome shotgun (WGS) entry which is preliminary data.</text>
</comment>
<dbReference type="InterPro" id="IPR050177">
    <property type="entry name" value="Lipid_A_modif_metabolic_enz"/>
</dbReference>
<feature type="domain" description="NAD-dependent epimerase/dehydratase" evidence="1">
    <location>
        <begin position="2"/>
        <end position="245"/>
    </location>
</feature>
<name>A0ABT2UA14_9BACL</name>
<reference evidence="2 3" key="1">
    <citation type="submission" date="2022-09" db="EMBL/GenBank/DDBJ databases">
        <authorList>
            <person name="Han X.L."/>
            <person name="Wang Q."/>
            <person name="Lu T."/>
        </authorList>
    </citation>
    <scope>NUCLEOTIDE SEQUENCE [LARGE SCALE GENOMIC DNA]</scope>
    <source>
        <strain evidence="2 3">WQ 127069</strain>
    </source>
</reference>
<evidence type="ECO:0000313" key="3">
    <source>
        <dbReference type="Proteomes" id="UP001652445"/>
    </source>
</evidence>
<sequence>MIIVTGGGGFVGSHIVERLAHRGEEVLAVDLHEPAQPVKSLWGPYGRRIQFEQVDITDKESLTALFSRNPAKAVVHAATITPTAEREREEPERILHIGVVGSSLVVNTAARHGVKRFIYLSSASIYEPITDPHCVLGEMERLQQTGLYPLTKVAGEWITRYLSETSGMEAASVRVAACYGPLERNTGSRTSMSQVWKAVHRAKDRKPLLVGSPDYILDFTYVKDIAEGIVELLLTPNMKHDVYNISGGSGYSLMELAEAVAGTIPGTEIRVTEERSDAVLFAKDGSRAGRLDITRLTTDTRFVPVYNLNSGLADYMKWLETHKF</sequence>
<dbReference type="Pfam" id="PF01370">
    <property type="entry name" value="Epimerase"/>
    <property type="match status" value="1"/>
</dbReference>
<protein>
    <submittedName>
        <fullName evidence="2">NAD(P)-dependent oxidoreductase</fullName>
    </submittedName>
</protein>